<reference evidence="8 9" key="2">
    <citation type="journal article" date="2021" name="J. Hered.">
        <title>Feather Gene Expression Elucidates the Developmental Basis of Plumage Iridescence in African Starlings.</title>
        <authorList>
            <person name="Rubenstein D.R."/>
            <person name="Corvelo A."/>
            <person name="MacManes M.D."/>
            <person name="Maia R."/>
            <person name="Narzisi G."/>
            <person name="Rousaki A."/>
            <person name="Vandenabeele P."/>
            <person name="Shawkey M.D."/>
            <person name="Solomon J."/>
        </authorList>
    </citation>
    <scope>NUCLEOTIDE SEQUENCE [LARGE SCALE GENOMIC DNA]</scope>
    <source>
        <strain evidence="8">SS15</strain>
    </source>
</reference>
<dbReference type="SMART" id="SM00220">
    <property type="entry name" value="S_TKc"/>
    <property type="match status" value="1"/>
</dbReference>
<dbReference type="EMBL" id="JADDUC020000001">
    <property type="protein sequence ID" value="KAI1242961.1"/>
    <property type="molecule type" value="Genomic_DNA"/>
</dbReference>
<dbReference type="InterPro" id="IPR000719">
    <property type="entry name" value="Prot_kinase_dom"/>
</dbReference>
<dbReference type="PROSITE" id="PS00108">
    <property type="entry name" value="PROTEIN_KINASE_ST"/>
    <property type="match status" value="1"/>
</dbReference>
<dbReference type="EC" id="2.7.11.1" evidence="2"/>
<dbReference type="PANTHER" id="PTHR45832:SF22">
    <property type="entry name" value="SERINE_THREONINE-PROTEIN KINASE SAMKA-RELATED"/>
    <property type="match status" value="1"/>
</dbReference>
<organism evidence="7">
    <name type="scientific">Lamprotornis superbus</name>
    <dbReference type="NCBI Taxonomy" id="245042"/>
    <lineage>
        <taxon>Eukaryota</taxon>
        <taxon>Metazoa</taxon>
        <taxon>Chordata</taxon>
        <taxon>Craniata</taxon>
        <taxon>Vertebrata</taxon>
        <taxon>Euteleostomi</taxon>
        <taxon>Archelosauria</taxon>
        <taxon>Archosauria</taxon>
        <taxon>Dinosauria</taxon>
        <taxon>Saurischia</taxon>
        <taxon>Theropoda</taxon>
        <taxon>Coelurosauria</taxon>
        <taxon>Aves</taxon>
        <taxon>Neognathae</taxon>
        <taxon>Neoaves</taxon>
        <taxon>Telluraves</taxon>
        <taxon>Australaves</taxon>
        <taxon>Passeriformes</taxon>
        <taxon>Sturnidae</taxon>
        <taxon>Lamprotornis</taxon>
    </lineage>
</organism>
<evidence type="ECO:0000313" key="8">
    <source>
        <dbReference type="EMBL" id="KAI1242961.1"/>
    </source>
</evidence>
<dbReference type="GO" id="GO:0004674">
    <property type="term" value="F:protein serine/threonine kinase activity"/>
    <property type="evidence" value="ECO:0007669"/>
    <property type="project" value="UniProtKB-EC"/>
</dbReference>
<dbReference type="AlphaFoldDB" id="A0A835NLY4"/>
<evidence type="ECO:0000313" key="9">
    <source>
        <dbReference type="Proteomes" id="UP000618051"/>
    </source>
</evidence>
<gene>
    <name evidence="8" type="ORF">IHE44_0000526</name>
    <name evidence="7" type="ORF">IHE44_002550</name>
</gene>
<dbReference type="EMBL" id="JADDUC010000137">
    <property type="protein sequence ID" value="KAG0117486.1"/>
    <property type="molecule type" value="Genomic_DNA"/>
</dbReference>
<keyword evidence="9" id="KW-1185">Reference proteome</keyword>
<dbReference type="PANTHER" id="PTHR45832">
    <property type="entry name" value="SERINE/THREONINE-PROTEIN KINASE SAMKA-RELATED-RELATED"/>
    <property type="match status" value="1"/>
</dbReference>
<evidence type="ECO:0000256" key="1">
    <source>
        <dbReference type="ARBA" id="ARBA00008874"/>
    </source>
</evidence>
<dbReference type="Proteomes" id="UP000618051">
    <property type="component" value="Unassembled WGS sequence"/>
</dbReference>
<proteinExistence type="inferred from homology"/>
<dbReference type="InterPro" id="IPR051931">
    <property type="entry name" value="PAK3-like"/>
</dbReference>
<dbReference type="InterPro" id="IPR011009">
    <property type="entry name" value="Kinase-like_dom_sf"/>
</dbReference>
<dbReference type="Gene3D" id="1.10.510.10">
    <property type="entry name" value="Transferase(Phosphotransferase) domain 1"/>
    <property type="match status" value="1"/>
</dbReference>
<comment type="caution">
    <text evidence="7">The sequence shown here is derived from an EMBL/GenBank/DDBJ whole genome shotgun (WGS) entry which is preliminary data.</text>
</comment>
<evidence type="ECO:0000256" key="4">
    <source>
        <dbReference type="ARBA" id="ARBA00022840"/>
    </source>
</evidence>
<reference evidence="7" key="1">
    <citation type="submission" date="2020-10" db="EMBL/GenBank/DDBJ databases">
        <title>Feather gene expression reveals the developmental basis of iridescence in African starlings.</title>
        <authorList>
            <person name="Rubenstein D.R."/>
        </authorList>
    </citation>
    <scope>NUCLEOTIDE SEQUENCE</scope>
    <source>
        <strain evidence="7">SS15</strain>
        <tissue evidence="7">Liver</tissue>
    </source>
</reference>
<evidence type="ECO:0000259" key="6">
    <source>
        <dbReference type="SMART" id="SM00220"/>
    </source>
</evidence>
<dbReference type="SUPFAM" id="SSF56112">
    <property type="entry name" value="Protein kinase-like (PK-like)"/>
    <property type="match status" value="1"/>
</dbReference>
<evidence type="ECO:0000256" key="2">
    <source>
        <dbReference type="ARBA" id="ARBA00012513"/>
    </source>
</evidence>
<evidence type="ECO:0000313" key="7">
    <source>
        <dbReference type="EMBL" id="KAG0117486.1"/>
    </source>
</evidence>
<name>A0A835NLY4_9PASS</name>
<sequence>MHGGDAVVPRVWRDAAVNGSQMGKGGGETLLTDPDAPKGCAEVSRRCRRERQHPSRETEGSHNQGRQLPRIRMAAFLATILLQARRAREPEPQRAGPYSPLSSPLREKLYLVGDKLWIIMEYMDGIHLSIHMAEGEMAAICRECLQALNSLYSNLVIHRDVKSENILLGMDGSVKLGSRFWPLCSDDFRAEQAGFDGWDDSLDGTRIHHLKFSLTMEMKLIENLESDERQLQDFLNCCLQTNEDSRWSAEQLLQVQCEAAASETAVQWISFLISKTQSH</sequence>
<protein>
    <recommendedName>
        <fullName evidence="2">non-specific serine/threonine protein kinase</fullName>
        <ecNumber evidence="2">2.7.11.1</ecNumber>
    </recommendedName>
</protein>
<evidence type="ECO:0000256" key="3">
    <source>
        <dbReference type="ARBA" id="ARBA00022741"/>
    </source>
</evidence>
<keyword evidence="3" id="KW-0547">Nucleotide-binding</keyword>
<dbReference type="InterPro" id="IPR008271">
    <property type="entry name" value="Ser/Thr_kinase_AS"/>
</dbReference>
<dbReference type="GO" id="GO:0005524">
    <property type="term" value="F:ATP binding"/>
    <property type="evidence" value="ECO:0007669"/>
    <property type="project" value="UniProtKB-KW"/>
</dbReference>
<comment type="similarity">
    <text evidence="1">Belongs to the protein kinase superfamily. STE Ser/Thr protein kinase family. STE20 subfamily.</text>
</comment>
<evidence type="ECO:0000256" key="5">
    <source>
        <dbReference type="SAM" id="MobiDB-lite"/>
    </source>
</evidence>
<feature type="region of interest" description="Disordered" evidence="5">
    <location>
        <begin position="18"/>
        <end position="66"/>
    </location>
</feature>
<reference evidence="8" key="3">
    <citation type="submission" date="2022-01" db="EMBL/GenBank/DDBJ databases">
        <authorList>
            <person name="Rubenstein D.R."/>
        </authorList>
    </citation>
    <scope>NUCLEOTIDE SEQUENCE</scope>
    <source>
        <strain evidence="8">SS15</strain>
        <tissue evidence="8">Liver</tissue>
    </source>
</reference>
<accession>A0A835NLY4</accession>
<keyword evidence="4" id="KW-0067">ATP-binding</keyword>
<feature type="domain" description="Protein kinase" evidence="6">
    <location>
        <begin position="16"/>
        <end position="261"/>
    </location>
</feature>
<dbReference type="Pfam" id="PF00069">
    <property type="entry name" value="Pkinase"/>
    <property type="match status" value="1"/>
</dbReference>